<dbReference type="eggNOG" id="KOG2277">
    <property type="taxonomic scope" value="Eukaryota"/>
</dbReference>
<name>A0A067QV08_ZOONE</name>
<dbReference type="Gene3D" id="1.10.1410.10">
    <property type="match status" value="1"/>
</dbReference>
<keyword evidence="6" id="KW-1185">Reference proteome</keyword>
<dbReference type="OrthoDB" id="407432at2759"/>
<dbReference type="InParanoid" id="A0A067QV08"/>
<dbReference type="PANTHER" id="PTHR12271">
    <property type="entry name" value="POLY A POLYMERASE CID PAP -RELATED"/>
    <property type="match status" value="1"/>
</dbReference>
<feature type="domain" description="RRM" evidence="4">
    <location>
        <begin position="337"/>
        <end position="398"/>
    </location>
</feature>
<dbReference type="InterPro" id="IPR035979">
    <property type="entry name" value="RBD_domain_sf"/>
</dbReference>
<dbReference type="GO" id="GO:0031123">
    <property type="term" value="P:RNA 3'-end processing"/>
    <property type="evidence" value="ECO:0007669"/>
    <property type="project" value="TreeGrafter"/>
</dbReference>
<dbReference type="InterPro" id="IPR043519">
    <property type="entry name" value="NT_sf"/>
</dbReference>
<sequence length="674" mass="75582">MSYDVHNIWNEIYKAENGKWSNICYISGQTYRCEPCNIILSIDKVLAHVMDASHQEAIREPKNVRTNETLMQIAADIWQKIHAADRTHEVCFKIDTCTVIYCTFCCVKVPASIDNVVDHIRGKNHMATVTKTLISSQHSCVMKQGNCSDEGKSPSPKPTKNQTLTGRRLSESAPSKDLLNSKSSQPQICKTSYDVQEALVNALMPNPKGISCQSTSMLKEKSVSFICVICDSKFESEELWCQHTCSRGHRIQAGNLLTEGKNLVSHKCFGCGAMVYCIQSDFAKHNCLKVENFVPSNNILGEIAGNDQQINESNATESFHKGNVKWKEQDEITDNVPRIIVHGYPKHFGLERLFNFFKDFGSVSFIVVTDGSAIIEFTENASVERALARPLFIGEAALTVKSLTNFVHQVPEPTVSVHESLVSTFTSPQRVEEKLNALCTASSSLSDPEKHEQVCLFLEESCTEIFPGCKAIPFGSRVSGLALHDSDLDVFLDTGDMYGGKQNQESAIQELIVSSTGNRLINHPECCNVQEIRNARTPIVKFFYKPIETQCDVAFSHGLGCENTMLIKFYLSLDPRVRPVIIFLKHWAHIHQLIGQSKITNYALAWLVIFYLQKVSGFGLPTVRVLHKLHKGPEKLIAGWECSFNVNKLKIPRINNSQRILQLLHGFFHILLQI</sequence>
<proteinExistence type="predicted"/>
<evidence type="ECO:0000313" key="6">
    <source>
        <dbReference type="Proteomes" id="UP000027135"/>
    </source>
</evidence>
<dbReference type="AlphaFoldDB" id="A0A067QV08"/>
<dbReference type="Proteomes" id="UP000027135">
    <property type="component" value="Unassembled WGS sequence"/>
</dbReference>
<evidence type="ECO:0000313" key="5">
    <source>
        <dbReference type="EMBL" id="KDR09603.1"/>
    </source>
</evidence>
<dbReference type="GO" id="GO:0003723">
    <property type="term" value="F:RNA binding"/>
    <property type="evidence" value="ECO:0007669"/>
    <property type="project" value="UniProtKB-UniRule"/>
</dbReference>
<reference evidence="5 6" key="1">
    <citation type="journal article" date="2014" name="Nat. Commun.">
        <title>Molecular traces of alternative social organization in a termite genome.</title>
        <authorList>
            <person name="Terrapon N."/>
            <person name="Li C."/>
            <person name="Robertson H.M."/>
            <person name="Ji L."/>
            <person name="Meng X."/>
            <person name="Booth W."/>
            <person name="Chen Z."/>
            <person name="Childers C.P."/>
            <person name="Glastad K.M."/>
            <person name="Gokhale K."/>
            <person name="Gowin J."/>
            <person name="Gronenberg W."/>
            <person name="Hermansen R.A."/>
            <person name="Hu H."/>
            <person name="Hunt B.G."/>
            <person name="Huylmans A.K."/>
            <person name="Khalil S.M."/>
            <person name="Mitchell R.D."/>
            <person name="Munoz-Torres M.C."/>
            <person name="Mustard J.A."/>
            <person name="Pan H."/>
            <person name="Reese J.T."/>
            <person name="Scharf M.E."/>
            <person name="Sun F."/>
            <person name="Vogel H."/>
            <person name="Xiao J."/>
            <person name="Yang W."/>
            <person name="Yang Z."/>
            <person name="Yang Z."/>
            <person name="Zhou J."/>
            <person name="Zhu J."/>
            <person name="Brent C.S."/>
            <person name="Elsik C.G."/>
            <person name="Goodisman M.A."/>
            <person name="Liberles D.A."/>
            <person name="Roe R.M."/>
            <person name="Vargo E.L."/>
            <person name="Vilcinskas A."/>
            <person name="Wang J."/>
            <person name="Bornberg-Bauer E."/>
            <person name="Korb J."/>
            <person name="Zhang G."/>
            <person name="Liebig J."/>
        </authorList>
    </citation>
    <scope>NUCLEOTIDE SEQUENCE [LARGE SCALE GENOMIC DNA]</scope>
    <source>
        <tissue evidence="5">Whole organism</tissue>
    </source>
</reference>
<dbReference type="PANTHER" id="PTHR12271:SF66">
    <property type="entry name" value="TERMINAL URIDYLYLTRANSFERASE TAILOR"/>
    <property type="match status" value="1"/>
</dbReference>
<dbReference type="InterPro" id="IPR000504">
    <property type="entry name" value="RRM_dom"/>
</dbReference>
<keyword evidence="1 2" id="KW-0694">RNA-binding</keyword>
<evidence type="ECO:0000259" key="4">
    <source>
        <dbReference type="PROSITE" id="PS50102"/>
    </source>
</evidence>
<dbReference type="SUPFAM" id="SSF54928">
    <property type="entry name" value="RNA-binding domain, RBD"/>
    <property type="match status" value="1"/>
</dbReference>
<dbReference type="InterPro" id="IPR054708">
    <property type="entry name" value="MTPAP-like_central"/>
</dbReference>
<dbReference type="EMBL" id="KK853233">
    <property type="protein sequence ID" value="KDR09603.1"/>
    <property type="molecule type" value="Genomic_DNA"/>
</dbReference>
<dbReference type="SUPFAM" id="SSF81301">
    <property type="entry name" value="Nucleotidyltransferase"/>
    <property type="match status" value="1"/>
</dbReference>
<evidence type="ECO:0000256" key="3">
    <source>
        <dbReference type="SAM" id="MobiDB-lite"/>
    </source>
</evidence>
<protein>
    <submittedName>
        <fullName evidence="5">Poly(A) RNA polymerase, mitochondrial</fullName>
    </submittedName>
</protein>
<dbReference type="SUPFAM" id="SSF81631">
    <property type="entry name" value="PAP/OAS1 substrate-binding domain"/>
    <property type="match status" value="1"/>
</dbReference>
<dbReference type="PROSITE" id="PS50102">
    <property type="entry name" value="RRM"/>
    <property type="match status" value="1"/>
</dbReference>
<dbReference type="Pfam" id="PF22600">
    <property type="entry name" value="MTPAP-like_central"/>
    <property type="match status" value="1"/>
</dbReference>
<dbReference type="Gene3D" id="3.30.460.10">
    <property type="entry name" value="Beta Polymerase, domain 2"/>
    <property type="match status" value="1"/>
</dbReference>
<accession>A0A067QV08</accession>
<dbReference type="CDD" id="cd05402">
    <property type="entry name" value="NT_PAP_TUTase"/>
    <property type="match status" value="1"/>
</dbReference>
<evidence type="ECO:0000256" key="2">
    <source>
        <dbReference type="PROSITE-ProRule" id="PRU00176"/>
    </source>
</evidence>
<feature type="region of interest" description="Disordered" evidence="3">
    <location>
        <begin position="144"/>
        <end position="184"/>
    </location>
</feature>
<dbReference type="GO" id="GO:0050265">
    <property type="term" value="F:RNA uridylyltransferase activity"/>
    <property type="evidence" value="ECO:0007669"/>
    <property type="project" value="TreeGrafter"/>
</dbReference>
<gene>
    <name evidence="5" type="ORF">L798_00769</name>
</gene>
<dbReference type="STRING" id="136037.A0A067QV08"/>
<organism evidence="5 6">
    <name type="scientific">Zootermopsis nevadensis</name>
    <name type="common">Dampwood termite</name>
    <dbReference type="NCBI Taxonomy" id="136037"/>
    <lineage>
        <taxon>Eukaryota</taxon>
        <taxon>Metazoa</taxon>
        <taxon>Ecdysozoa</taxon>
        <taxon>Arthropoda</taxon>
        <taxon>Hexapoda</taxon>
        <taxon>Insecta</taxon>
        <taxon>Pterygota</taxon>
        <taxon>Neoptera</taxon>
        <taxon>Polyneoptera</taxon>
        <taxon>Dictyoptera</taxon>
        <taxon>Blattodea</taxon>
        <taxon>Blattoidea</taxon>
        <taxon>Termitoidae</taxon>
        <taxon>Termopsidae</taxon>
        <taxon>Zootermopsis</taxon>
    </lineage>
</organism>
<evidence type="ECO:0000256" key="1">
    <source>
        <dbReference type="ARBA" id="ARBA00022884"/>
    </source>
</evidence>